<evidence type="ECO:0000313" key="6">
    <source>
        <dbReference type="EMBL" id="SHF46664.1"/>
    </source>
</evidence>
<evidence type="ECO:0000256" key="3">
    <source>
        <dbReference type="ARBA" id="ARBA00048267"/>
    </source>
</evidence>
<dbReference type="Pfam" id="PF01339">
    <property type="entry name" value="CheB_methylest"/>
    <property type="match status" value="1"/>
</dbReference>
<feature type="domain" description="CheB-type methylesterase" evidence="5">
    <location>
        <begin position="5"/>
        <end position="195"/>
    </location>
</feature>
<dbReference type="GO" id="GO:0000156">
    <property type="term" value="F:phosphorelay response regulator activity"/>
    <property type="evidence" value="ECO:0007669"/>
    <property type="project" value="InterPro"/>
</dbReference>
<keyword evidence="1 4" id="KW-0378">Hydrolase</keyword>
<comment type="catalytic activity">
    <reaction evidence="3">
        <text>[protein]-L-glutamate 5-O-methyl ester + H2O = L-glutamyl-[protein] + methanol + H(+)</text>
        <dbReference type="Rhea" id="RHEA:23236"/>
        <dbReference type="Rhea" id="RHEA-COMP:10208"/>
        <dbReference type="Rhea" id="RHEA-COMP:10311"/>
        <dbReference type="ChEBI" id="CHEBI:15377"/>
        <dbReference type="ChEBI" id="CHEBI:15378"/>
        <dbReference type="ChEBI" id="CHEBI:17790"/>
        <dbReference type="ChEBI" id="CHEBI:29973"/>
        <dbReference type="ChEBI" id="CHEBI:82795"/>
        <dbReference type="EC" id="3.1.1.61"/>
    </reaction>
</comment>
<dbReference type="EMBL" id="FQUO01000008">
    <property type="protein sequence ID" value="SHF46664.1"/>
    <property type="molecule type" value="Genomic_DNA"/>
</dbReference>
<dbReference type="Proteomes" id="UP000184368">
    <property type="component" value="Unassembled WGS sequence"/>
</dbReference>
<feature type="active site" evidence="4">
    <location>
        <position position="44"/>
    </location>
</feature>
<sequence length="196" mass="20393">MAQTTVGIRTVLVVGGSAGSLDPVLQIVGALPADTDAAIVIVVHRKAGSDSILSNLLAAKTSLPVKEVEDKDPVLTGHIFLAPPDYHLLFENRNYFALDASEKINYSRPSIDVTFESAAAAFGSTVVGVLLSGANADGAEGLAAIRNAGGLTLVQDPATAEVYYMPQQAILLGAAGQVVHKDQLPARLAALLRRQP</sequence>
<evidence type="ECO:0000259" key="5">
    <source>
        <dbReference type="PROSITE" id="PS50122"/>
    </source>
</evidence>
<dbReference type="PANTHER" id="PTHR42872">
    <property type="entry name" value="PROTEIN-GLUTAMATE METHYLESTERASE/PROTEIN-GLUTAMINE GLUTAMINASE"/>
    <property type="match status" value="1"/>
</dbReference>
<dbReference type="RefSeq" id="WP_073043370.1">
    <property type="nucleotide sequence ID" value="NZ_FQUO01000008.1"/>
</dbReference>
<feature type="active site" evidence="4">
    <location>
        <position position="137"/>
    </location>
</feature>
<dbReference type="GO" id="GO:0008984">
    <property type="term" value="F:protein-glutamate methylesterase activity"/>
    <property type="evidence" value="ECO:0007669"/>
    <property type="project" value="UniProtKB-EC"/>
</dbReference>
<keyword evidence="7" id="KW-1185">Reference proteome</keyword>
<dbReference type="OrthoDB" id="1524092at2"/>
<dbReference type="GO" id="GO:0005737">
    <property type="term" value="C:cytoplasm"/>
    <property type="evidence" value="ECO:0007669"/>
    <property type="project" value="InterPro"/>
</dbReference>
<protein>
    <recommendedName>
        <fullName evidence="2">protein-glutamate methylesterase</fullName>
        <ecNumber evidence="2">3.1.1.61</ecNumber>
    </recommendedName>
</protein>
<proteinExistence type="predicted"/>
<dbReference type="AlphaFoldDB" id="A0A1M5BVT2"/>
<dbReference type="GO" id="GO:0006935">
    <property type="term" value="P:chemotaxis"/>
    <property type="evidence" value="ECO:0007669"/>
    <property type="project" value="UniProtKB-UniRule"/>
</dbReference>
<dbReference type="STRING" id="1302690.BUE76_17860"/>
<evidence type="ECO:0000313" key="7">
    <source>
        <dbReference type="Proteomes" id="UP000184368"/>
    </source>
</evidence>
<feature type="active site" evidence="4">
    <location>
        <position position="17"/>
    </location>
</feature>
<dbReference type="CDD" id="cd16433">
    <property type="entry name" value="CheB"/>
    <property type="match status" value="1"/>
</dbReference>
<name>A0A1M5BVT2_9BACT</name>
<dbReference type="Gene3D" id="3.40.50.180">
    <property type="entry name" value="Methylesterase CheB, C-terminal domain"/>
    <property type="match status" value="1"/>
</dbReference>
<reference evidence="6 7" key="1">
    <citation type="submission" date="2016-11" db="EMBL/GenBank/DDBJ databases">
        <authorList>
            <person name="Jaros S."/>
            <person name="Januszkiewicz K."/>
            <person name="Wedrychowicz H."/>
        </authorList>
    </citation>
    <scope>NUCLEOTIDE SEQUENCE [LARGE SCALE GENOMIC DNA]</scope>
    <source>
        <strain evidence="6 7">DSM 26897</strain>
    </source>
</reference>
<evidence type="ECO:0000256" key="4">
    <source>
        <dbReference type="PROSITE-ProRule" id="PRU00050"/>
    </source>
</evidence>
<evidence type="ECO:0000256" key="1">
    <source>
        <dbReference type="ARBA" id="ARBA00022801"/>
    </source>
</evidence>
<accession>A0A1M5BVT2</accession>
<dbReference type="InterPro" id="IPR000673">
    <property type="entry name" value="Sig_transdc_resp-reg_Me-estase"/>
</dbReference>
<dbReference type="EC" id="3.1.1.61" evidence="2"/>
<dbReference type="PANTHER" id="PTHR42872:SF6">
    <property type="entry name" value="PROTEIN-GLUTAMATE METHYLESTERASE_PROTEIN-GLUTAMINE GLUTAMINASE"/>
    <property type="match status" value="1"/>
</dbReference>
<dbReference type="SUPFAM" id="SSF52738">
    <property type="entry name" value="Methylesterase CheB, C-terminal domain"/>
    <property type="match status" value="1"/>
</dbReference>
<keyword evidence="4" id="KW-0145">Chemotaxis</keyword>
<gene>
    <name evidence="6" type="ORF">SAMN05444008_108119</name>
</gene>
<organism evidence="6 7">
    <name type="scientific">Cnuella takakiae</name>
    <dbReference type="NCBI Taxonomy" id="1302690"/>
    <lineage>
        <taxon>Bacteria</taxon>
        <taxon>Pseudomonadati</taxon>
        <taxon>Bacteroidota</taxon>
        <taxon>Chitinophagia</taxon>
        <taxon>Chitinophagales</taxon>
        <taxon>Chitinophagaceae</taxon>
        <taxon>Cnuella</taxon>
    </lineage>
</organism>
<evidence type="ECO:0000256" key="2">
    <source>
        <dbReference type="ARBA" id="ARBA00039140"/>
    </source>
</evidence>
<dbReference type="InterPro" id="IPR035909">
    <property type="entry name" value="CheB_C"/>
</dbReference>
<dbReference type="PROSITE" id="PS50122">
    <property type="entry name" value="CHEB"/>
    <property type="match status" value="1"/>
</dbReference>